<name>A0A0N5AMP8_9BILA</name>
<proteinExistence type="predicted"/>
<keyword evidence="1" id="KW-1185">Reference proteome</keyword>
<dbReference type="Proteomes" id="UP000046393">
    <property type="component" value="Unplaced"/>
</dbReference>
<dbReference type="WBParaSite" id="SMUV_0000586301-mRNA-1">
    <property type="protein sequence ID" value="SMUV_0000586301-mRNA-1"/>
    <property type="gene ID" value="SMUV_0000586301"/>
</dbReference>
<dbReference type="AlphaFoldDB" id="A0A0N5AMP8"/>
<evidence type="ECO:0000313" key="2">
    <source>
        <dbReference type="WBParaSite" id="SMUV_0000586301-mRNA-1"/>
    </source>
</evidence>
<protein>
    <submittedName>
        <fullName evidence="2">Uncharacterized protein</fullName>
    </submittedName>
</protein>
<evidence type="ECO:0000313" key="1">
    <source>
        <dbReference type="Proteomes" id="UP000046393"/>
    </source>
</evidence>
<reference evidence="2" key="1">
    <citation type="submission" date="2017-02" db="UniProtKB">
        <authorList>
            <consortium name="WormBaseParasite"/>
        </authorList>
    </citation>
    <scope>IDENTIFICATION</scope>
</reference>
<sequence length="73" mass="8210">MKLELFLRKVSRSGTMIIRKDFTPILLTEQFVQSVSHVAIGHSNERLMASAFGPISHKAKARTSRNYSTDGVF</sequence>
<organism evidence="1 2">
    <name type="scientific">Syphacia muris</name>
    <dbReference type="NCBI Taxonomy" id="451379"/>
    <lineage>
        <taxon>Eukaryota</taxon>
        <taxon>Metazoa</taxon>
        <taxon>Ecdysozoa</taxon>
        <taxon>Nematoda</taxon>
        <taxon>Chromadorea</taxon>
        <taxon>Rhabditida</taxon>
        <taxon>Spirurina</taxon>
        <taxon>Oxyuridomorpha</taxon>
        <taxon>Oxyuroidea</taxon>
        <taxon>Oxyuridae</taxon>
        <taxon>Syphacia</taxon>
    </lineage>
</organism>
<accession>A0A0N5AMP8</accession>